<feature type="signal peptide" evidence="2">
    <location>
        <begin position="1"/>
        <end position="21"/>
    </location>
</feature>
<dbReference type="Proteomes" id="UP001642484">
    <property type="component" value="Unassembled WGS sequence"/>
</dbReference>
<keyword evidence="1" id="KW-0812">Transmembrane</keyword>
<feature type="transmembrane region" description="Helical" evidence="1">
    <location>
        <begin position="1236"/>
        <end position="1254"/>
    </location>
</feature>
<name>A0ABP0JFM1_9DINO</name>
<feature type="transmembrane region" description="Helical" evidence="1">
    <location>
        <begin position="1404"/>
        <end position="1423"/>
    </location>
</feature>
<feature type="transmembrane region" description="Helical" evidence="1">
    <location>
        <begin position="1435"/>
        <end position="1457"/>
    </location>
</feature>
<feature type="transmembrane region" description="Helical" evidence="1">
    <location>
        <begin position="1463"/>
        <end position="1482"/>
    </location>
</feature>
<accession>A0ABP0JFM1</accession>
<proteinExistence type="predicted"/>
<feature type="transmembrane region" description="Helical" evidence="1">
    <location>
        <begin position="963"/>
        <end position="988"/>
    </location>
</feature>
<feature type="transmembrane region" description="Helical" evidence="1">
    <location>
        <begin position="1489"/>
        <end position="1513"/>
    </location>
</feature>
<gene>
    <name evidence="3" type="ORF">CCMP2556_LOCUS11125</name>
</gene>
<feature type="transmembrane region" description="Helical" evidence="1">
    <location>
        <begin position="815"/>
        <end position="835"/>
    </location>
</feature>
<keyword evidence="1" id="KW-1133">Transmembrane helix</keyword>
<keyword evidence="4" id="KW-1185">Reference proteome</keyword>
<keyword evidence="1" id="KW-0472">Membrane</keyword>
<feature type="transmembrane region" description="Helical" evidence="1">
    <location>
        <begin position="1343"/>
        <end position="1361"/>
    </location>
</feature>
<evidence type="ECO:0000313" key="4">
    <source>
        <dbReference type="Proteomes" id="UP001642484"/>
    </source>
</evidence>
<organism evidence="3 4">
    <name type="scientific">Durusdinium trenchii</name>
    <dbReference type="NCBI Taxonomy" id="1381693"/>
    <lineage>
        <taxon>Eukaryota</taxon>
        <taxon>Sar</taxon>
        <taxon>Alveolata</taxon>
        <taxon>Dinophyceae</taxon>
        <taxon>Suessiales</taxon>
        <taxon>Symbiodiniaceae</taxon>
        <taxon>Durusdinium</taxon>
    </lineage>
</organism>
<protein>
    <submittedName>
        <fullName evidence="3">Uncharacterized protein</fullName>
    </submittedName>
</protein>
<feature type="transmembrane region" description="Helical" evidence="1">
    <location>
        <begin position="865"/>
        <end position="884"/>
    </location>
</feature>
<feature type="transmembrane region" description="Helical" evidence="1">
    <location>
        <begin position="1064"/>
        <end position="1086"/>
    </location>
</feature>
<feature type="transmembrane region" description="Helical" evidence="1">
    <location>
        <begin position="1124"/>
        <end position="1144"/>
    </location>
</feature>
<feature type="transmembrane region" description="Helical" evidence="1">
    <location>
        <begin position="1150"/>
        <end position="1171"/>
    </location>
</feature>
<evidence type="ECO:0000256" key="1">
    <source>
        <dbReference type="SAM" id="Phobius"/>
    </source>
</evidence>
<reference evidence="3 4" key="1">
    <citation type="submission" date="2024-02" db="EMBL/GenBank/DDBJ databases">
        <authorList>
            <person name="Chen Y."/>
            <person name="Shah S."/>
            <person name="Dougan E. K."/>
            <person name="Thang M."/>
            <person name="Chan C."/>
        </authorList>
    </citation>
    <scope>NUCLEOTIDE SEQUENCE [LARGE SCALE GENOMIC DNA]</scope>
</reference>
<feature type="transmembrane region" description="Helical" evidence="1">
    <location>
        <begin position="1533"/>
        <end position="1555"/>
    </location>
</feature>
<evidence type="ECO:0000313" key="3">
    <source>
        <dbReference type="EMBL" id="CAK9013085.1"/>
    </source>
</evidence>
<feature type="chain" id="PRO_5045515147" evidence="2">
    <location>
        <begin position="22"/>
        <end position="1558"/>
    </location>
</feature>
<evidence type="ECO:0000256" key="2">
    <source>
        <dbReference type="SAM" id="SignalP"/>
    </source>
</evidence>
<sequence>MASRSFLPLIVPLAWIAPAWAYDFQYFLPQEFLKDLPLRDGSFASEVIHYVLTASFPDVHHKEVESGWFSEAFADSDFNSESYRSRRDVCVRVAPGGNPQGEPHMCEHPNSHAPQAVILPPANKEDIGRFHLEAEFEFSVPGHLDIESRTCFIVCWHDTICDEEVTITGVLLVSSSVRVQKAQGGTLHLLPTTEVSWKSGPDVKGCHPDWLVKLFADVKSDLSDGVRKIVESYVSQNLQSELAVPQTMSLHPPDLNLTYELQTLQFVHSTTPANESYVIAHANCVIHARARNGSIQAFPDASAPWTGKHNALPLDDQWRRVVGSGPDQLVLLGGARFSQELLTMLARSMHYVGMLYSQNSTHVKDAELYSTIDMSCPEVDISKARVGVIMKQDHLHFQIDCLDKMAVNASNFSLVNFTFSQVMEELFVSAYVPNDHTAGIILQVLNVSMGSANLTAFQSHAFIGSESELKSLALQAMQKSLPLMNDQLNRTPIIFCGGGSSSCALVPFAPHPSVTTVPPKKTKPGYVQLAWYCQCGSSDFYQSCVGFPCPEAALGSRFQVRQLRQKAGAVGTAWVGPRKAQQLPSTDPVSTSARVWASMFSNPRCSFIPGQSMAFANVPEEQCMASDQPALAPAFKLHSYEHGWHLYTGCNADDCSSCGLTRWVPVRRCTCLEPFGTCIVLASSSDECVGGLQSYPDDEPILAANNSRTAFMDAIRVHGCKPCGVEGDLKCDASWSGEELRGDLFCDNCSTEVCALKNISLGQHQVPQTPLGQRSGYNEVALATPRTLTLLRACAQGAGGEDRLDDLNAGLLENFLIALALFGIALVICWSCGFLEKHCWWQRFPRLRLWARLCHRDRLEEEKHFHWCLWMGCALLTTCGLVWMRFNPLAGQLAQIENTMDTSNFDTAAAIRIVETARARGFWVFVMCAAVLFAVSLLRLLQHVRLRVGLRPPKIDEESPCSSAWRFMVVFLLTEAGAAASFLAFVFWQGEFSTSFERQKQHASDLGFLSGVVASSTSAVFCMRVILSWIGPMTITLSLSTSSILFSASLCKVKGRANRSLNSVVLGIVLTQEVTALILAIAYFHSGYASTILLWLIMCSGTLSGVWFYLLSSDSIFVQTWLQLLLGCLVTSHIILKCLVGWLLTDSALLPFLLCSSCTTVGLSSMAVILLGRLGAASPATTPRSETSSTTSSTDHRGHMIRADCVSVLMLSSRFLLEKEEAKTPGFGARIKWRRLCALLGCLGLLVGLQRSLWHNFTHSAWDDLNALIASWIGSDALIDHDSGSVLAPCVQQYDSARTARAACSVAGAVFFTLAVLSDVVGSSVAMRWPQHSAVRFLKCSRMLGFLGSICYACGMLVLNLPDYVGLLDFGVLEHCGSGFCKAVTDSMKSAVGSGLLAKAGMEFLPLLVCLAWTFFRIGFFLASDPQNMEAVNALMWVTLSCMLRLSPLAGTAAFVASPSAEVIGWFIAFLLLPTLLLGVIVKMKFTSLAWYFLWGWVLYLMPLLVMASYALGVDFGTLLRRLFEYLKQDWPSFLAEFTLSDVLISDLFFTMVFVEKA</sequence>
<keyword evidence="2" id="KW-0732">Signal</keyword>
<dbReference type="EMBL" id="CAXAMN010005269">
    <property type="protein sequence ID" value="CAK9013085.1"/>
    <property type="molecule type" value="Genomic_DNA"/>
</dbReference>
<comment type="caution">
    <text evidence="3">The sequence shown here is derived from an EMBL/GenBank/DDBJ whole genome shotgun (WGS) entry which is preliminary data.</text>
</comment>
<feature type="transmembrane region" description="Helical" evidence="1">
    <location>
        <begin position="922"/>
        <end position="942"/>
    </location>
</feature>
<feature type="transmembrane region" description="Helical" evidence="1">
    <location>
        <begin position="1300"/>
        <end position="1322"/>
    </location>
</feature>
<feature type="transmembrane region" description="Helical" evidence="1">
    <location>
        <begin position="1092"/>
        <end position="1112"/>
    </location>
</feature>